<protein>
    <submittedName>
        <fullName evidence="2">Uncharacterized protein</fullName>
    </submittedName>
</protein>
<evidence type="ECO:0000256" key="1">
    <source>
        <dbReference type="SAM" id="MobiDB-lite"/>
    </source>
</evidence>
<feature type="region of interest" description="Disordered" evidence="1">
    <location>
        <begin position="520"/>
        <end position="554"/>
    </location>
</feature>
<dbReference type="VEuPathDB" id="CryptoDB:GNI_182900"/>
<comment type="caution">
    <text evidence="2">The sequence shown here is derived from an EMBL/GenBank/DDBJ whole genome shotgun (WGS) entry which is preliminary data.</text>
</comment>
<feature type="compositionally biased region" description="Low complexity" evidence="1">
    <location>
        <begin position="520"/>
        <end position="552"/>
    </location>
</feature>
<dbReference type="OrthoDB" id="10686680at2759"/>
<keyword evidence="3" id="KW-1185">Reference proteome</keyword>
<name>A0A023AY32_GRENI</name>
<gene>
    <name evidence="2" type="ORF">GNI_182900</name>
</gene>
<proteinExistence type="predicted"/>
<dbReference type="GeneID" id="22916115"/>
<evidence type="ECO:0000313" key="3">
    <source>
        <dbReference type="Proteomes" id="UP000019763"/>
    </source>
</evidence>
<reference evidence="2" key="1">
    <citation type="submission" date="2013-12" db="EMBL/GenBank/DDBJ databases">
        <authorList>
            <person name="Omoto C.K."/>
            <person name="Sibley D."/>
            <person name="Venepally P."/>
            <person name="Hadjithomas M."/>
            <person name="Karamycheva S."/>
            <person name="Brunk B."/>
            <person name="Roos D."/>
            <person name="Caler E."/>
            <person name="Lorenzi H."/>
        </authorList>
    </citation>
    <scope>NUCLEOTIDE SEQUENCE</scope>
</reference>
<dbReference type="AlphaFoldDB" id="A0A023AY32"/>
<accession>A0A023AY32</accession>
<organism evidence="2 3">
    <name type="scientific">Gregarina niphandrodes</name>
    <name type="common">Septate eugregarine</name>
    <dbReference type="NCBI Taxonomy" id="110365"/>
    <lineage>
        <taxon>Eukaryota</taxon>
        <taxon>Sar</taxon>
        <taxon>Alveolata</taxon>
        <taxon>Apicomplexa</taxon>
        <taxon>Conoidasida</taxon>
        <taxon>Gregarinasina</taxon>
        <taxon>Eugregarinorida</taxon>
        <taxon>Gregarinidae</taxon>
        <taxon>Gregarina</taxon>
    </lineage>
</organism>
<dbReference type="Proteomes" id="UP000019763">
    <property type="component" value="Unassembled WGS sequence"/>
</dbReference>
<evidence type="ECO:0000313" key="2">
    <source>
        <dbReference type="EMBL" id="EZG43200.1"/>
    </source>
</evidence>
<dbReference type="EMBL" id="AFNH02001384">
    <property type="protein sequence ID" value="EZG43200.1"/>
    <property type="molecule type" value="Genomic_DNA"/>
</dbReference>
<sequence>MRSCGSSLEEAQNIPFLSVALGTIFDAGDPKDCPCASLLTDTVLFGSDSSSSTHVPEPLKNCERLRLGRADRLTPRLYLAIALQTLDKLMENDDLLLCHKDQIQLHARQIRPTVYLDFEYEKYVAGEERFEVRGEKDRVRWAQRALLHLARVGKVVGLVAEGFVPVPETMIGGDWAEDGFVAKSAHGNWWQENEGSWHEGSWQEGTWHEGTWQEGSWQEDSWHDLFLAKLDRAALAVHASLTADFKWLDELRKSLLAAYHEWDKSGRYRDRVWKGVCRPMLSMDRYGRVATVSTDAAGEGIQTRSCARCIEGPLTSLAVPGCVSNMRLAPYVDHWVPPSPKTPRSIWPDSDYAPGARWDVVRPWMRGSWREEYARAATAIADVATTLQTNTEELPCSATWMPWRSELLPEDEETFEKVHGEIDKQIALWRVTPLRSLLRYFRFAPKMVDYLERQCALGLHHARKLCPNTHFFVGCYNQVYAVLNFQHDESRDGDGDDAWRQFVNAQTGCSNHRPGFWSQLSSSSRPDSLGSLDSFNTSRPSSVDSSDYFPSSTPDHLDHPFNKSRIRLLLAPLCLTTSSVHEAKSKTSAFWTKVRLEAGSADFVTEKLKPGRKKRSPD</sequence>
<dbReference type="RefSeq" id="XP_011133543.1">
    <property type="nucleotide sequence ID" value="XM_011135241.1"/>
</dbReference>